<evidence type="ECO:0000313" key="4">
    <source>
        <dbReference type="EMBL" id="TWF73636.1"/>
    </source>
</evidence>
<comment type="caution">
    <text evidence="4">The sequence shown here is derived from an EMBL/GenBank/DDBJ whole genome shotgun (WGS) entry which is preliminary data.</text>
</comment>
<evidence type="ECO:0000256" key="1">
    <source>
        <dbReference type="ARBA" id="ARBA00007169"/>
    </source>
</evidence>
<feature type="domain" description="Thioesterase TesA-like" evidence="3">
    <location>
        <begin position="21"/>
        <end position="245"/>
    </location>
</feature>
<protein>
    <submittedName>
        <fullName evidence="4">Surfactin synthase thioesterase subunit</fullName>
    </submittedName>
</protein>
<dbReference type="AlphaFoldDB" id="A0A561SFI7"/>
<dbReference type="Pfam" id="PF00975">
    <property type="entry name" value="Thioesterase"/>
    <property type="match status" value="1"/>
</dbReference>
<keyword evidence="5" id="KW-1185">Reference proteome</keyword>
<dbReference type="InterPro" id="IPR020802">
    <property type="entry name" value="TesA-like"/>
</dbReference>
<dbReference type="OrthoDB" id="3872750at2"/>
<organism evidence="4 5">
    <name type="scientific">Kitasatospora viridis</name>
    <dbReference type="NCBI Taxonomy" id="281105"/>
    <lineage>
        <taxon>Bacteria</taxon>
        <taxon>Bacillati</taxon>
        <taxon>Actinomycetota</taxon>
        <taxon>Actinomycetes</taxon>
        <taxon>Kitasatosporales</taxon>
        <taxon>Streptomycetaceae</taxon>
        <taxon>Kitasatospora</taxon>
    </lineage>
</organism>
<dbReference type="GO" id="GO:0016787">
    <property type="term" value="F:hydrolase activity"/>
    <property type="evidence" value="ECO:0007669"/>
    <property type="project" value="UniProtKB-KW"/>
</dbReference>
<dbReference type="EMBL" id="VIWT01000005">
    <property type="protein sequence ID" value="TWF73636.1"/>
    <property type="molecule type" value="Genomic_DNA"/>
</dbReference>
<comment type="similarity">
    <text evidence="1">Belongs to the thioesterase family.</text>
</comment>
<reference evidence="4 5" key="1">
    <citation type="submission" date="2019-06" db="EMBL/GenBank/DDBJ databases">
        <title>Sequencing the genomes of 1000 actinobacteria strains.</title>
        <authorList>
            <person name="Klenk H.-P."/>
        </authorList>
    </citation>
    <scope>NUCLEOTIDE SEQUENCE [LARGE SCALE GENOMIC DNA]</scope>
    <source>
        <strain evidence="4 5">DSM 44826</strain>
    </source>
</reference>
<dbReference type="Gene3D" id="3.40.50.1820">
    <property type="entry name" value="alpha/beta hydrolase"/>
    <property type="match status" value="1"/>
</dbReference>
<dbReference type="PANTHER" id="PTHR11487:SF0">
    <property type="entry name" value="S-ACYL FATTY ACID SYNTHASE THIOESTERASE, MEDIUM CHAIN"/>
    <property type="match status" value="1"/>
</dbReference>
<keyword evidence="2" id="KW-0378">Hydrolase</keyword>
<accession>A0A561SFI7</accession>
<name>A0A561SFI7_9ACTN</name>
<dbReference type="Proteomes" id="UP000317940">
    <property type="component" value="Unassembled WGS sequence"/>
</dbReference>
<dbReference type="InterPro" id="IPR012223">
    <property type="entry name" value="TEII"/>
</dbReference>
<dbReference type="InterPro" id="IPR029058">
    <property type="entry name" value="AB_hydrolase_fold"/>
</dbReference>
<dbReference type="InterPro" id="IPR001031">
    <property type="entry name" value="Thioesterase"/>
</dbReference>
<dbReference type="PANTHER" id="PTHR11487">
    <property type="entry name" value="THIOESTERASE"/>
    <property type="match status" value="1"/>
</dbReference>
<dbReference type="SMART" id="SM00824">
    <property type="entry name" value="PKS_TE"/>
    <property type="match status" value="1"/>
</dbReference>
<evidence type="ECO:0000256" key="2">
    <source>
        <dbReference type="ARBA" id="ARBA00022801"/>
    </source>
</evidence>
<evidence type="ECO:0000313" key="5">
    <source>
        <dbReference type="Proteomes" id="UP000317940"/>
    </source>
</evidence>
<evidence type="ECO:0000259" key="3">
    <source>
        <dbReference type="SMART" id="SM00824"/>
    </source>
</evidence>
<proteinExistence type="inferred from homology"/>
<dbReference type="RefSeq" id="WP_145910589.1">
    <property type="nucleotide sequence ID" value="NZ_BAAAMZ010000001.1"/>
</dbReference>
<dbReference type="SUPFAM" id="SSF53474">
    <property type="entry name" value="alpha/beta-Hydrolases"/>
    <property type="match status" value="1"/>
</dbReference>
<gene>
    <name evidence="4" type="ORF">FHX73_15249</name>
</gene>
<sequence length="257" mass="27168">MSEELWLHRYHPAPAATARLVCFPHAGGSANFWFPLSAALGPDVEVSAVQYPGRQDRRGEPAITDVGQLADALAEVLLPLWSPEPPALLGHSMGALVAYETARRLAERTGHGPRVLVASGRRAPSTARAERALHRAPDAALLAELAGLSGTAPALLADPELTAMILPALRADYRAVETYRHRPGPPLDCPVTVLTGDRDHKVTPAEAAAWSGHTTGPVEVHEYTGGHFFLTEHWAAITALLTERLSTAPAAGPGGPA</sequence>
<dbReference type="GO" id="GO:0008610">
    <property type="term" value="P:lipid biosynthetic process"/>
    <property type="evidence" value="ECO:0007669"/>
    <property type="project" value="TreeGrafter"/>
</dbReference>